<dbReference type="Proteomes" id="UP001172457">
    <property type="component" value="Chromosome 4"/>
</dbReference>
<protein>
    <recommendedName>
        <fullName evidence="7">HAT C-terminal dimerisation domain-containing protein</fullName>
    </recommendedName>
</protein>
<dbReference type="InterPro" id="IPR012337">
    <property type="entry name" value="RNaseH-like_sf"/>
</dbReference>
<evidence type="ECO:0000256" key="4">
    <source>
        <dbReference type="ARBA" id="ARBA00022833"/>
    </source>
</evidence>
<accession>A0AA38WAT5</accession>
<feature type="domain" description="HAT C-terminal dimerisation" evidence="7">
    <location>
        <begin position="557"/>
        <end position="631"/>
    </location>
</feature>
<dbReference type="PANTHER" id="PTHR46481:SF10">
    <property type="entry name" value="ZINC FINGER BED DOMAIN-CONTAINING PROTEIN 39"/>
    <property type="match status" value="1"/>
</dbReference>
<keyword evidence="4" id="KW-0862">Zinc</keyword>
<evidence type="ECO:0000259" key="7">
    <source>
        <dbReference type="Pfam" id="PF05699"/>
    </source>
</evidence>
<dbReference type="AlphaFoldDB" id="A0AA38WAT5"/>
<name>A0AA38WAT5_9ASTR</name>
<dbReference type="EMBL" id="JARYMX010000004">
    <property type="protein sequence ID" value="KAJ9553532.1"/>
    <property type="molecule type" value="Genomic_DNA"/>
</dbReference>
<evidence type="ECO:0000256" key="3">
    <source>
        <dbReference type="ARBA" id="ARBA00022771"/>
    </source>
</evidence>
<keyword evidence="3" id="KW-0863">Zinc-finger</keyword>
<feature type="compositionally biased region" description="Acidic residues" evidence="6">
    <location>
        <begin position="685"/>
        <end position="696"/>
    </location>
</feature>
<dbReference type="InterPro" id="IPR008906">
    <property type="entry name" value="HATC_C_dom"/>
</dbReference>
<proteinExistence type="predicted"/>
<keyword evidence="5" id="KW-0539">Nucleus</keyword>
<reference evidence="8" key="1">
    <citation type="submission" date="2023-03" db="EMBL/GenBank/DDBJ databases">
        <title>Chromosome-scale reference genome and RAD-based genetic map of yellow starthistle (Centaurea solstitialis) reveal putative structural variation and QTLs associated with invader traits.</title>
        <authorList>
            <person name="Reatini B."/>
            <person name="Cang F.A."/>
            <person name="Jiang Q."/>
            <person name="Mckibben M.T.W."/>
            <person name="Barker M.S."/>
            <person name="Rieseberg L.H."/>
            <person name="Dlugosch K.M."/>
        </authorList>
    </citation>
    <scope>NUCLEOTIDE SEQUENCE</scope>
    <source>
        <strain evidence="8">CAN-66</strain>
        <tissue evidence="8">Leaf</tissue>
    </source>
</reference>
<keyword evidence="2" id="KW-0479">Metal-binding</keyword>
<gene>
    <name evidence="8" type="ORF">OSB04_017577</name>
</gene>
<feature type="compositionally biased region" description="Gly residues" evidence="6">
    <location>
        <begin position="739"/>
        <end position="763"/>
    </location>
</feature>
<dbReference type="PANTHER" id="PTHR46481">
    <property type="entry name" value="ZINC FINGER BED DOMAIN-CONTAINING PROTEIN 4"/>
    <property type="match status" value="1"/>
</dbReference>
<comment type="caution">
    <text evidence="8">The sequence shown here is derived from an EMBL/GenBank/DDBJ whole genome shotgun (WGS) entry which is preliminary data.</text>
</comment>
<dbReference type="InterPro" id="IPR052035">
    <property type="entry name" value="ZnF_BED_domain_contain"/>
</dbReference>
<evidence type="ECO:0000256" key="1">
    <source>
        <dbReference type="ARBA" id="ARBA00004123"/>
    </source>
</evidence>
<feature type="region of interest" description="Disordered" evidence="6">
    <location>
        <begin position="657"/>
        <end position="702"/>
    </location>
</feature>
<organism evidence="8 9">
    <name type="scientific">Centaurea solstitialis</name>
    <name type="common">yellow star-thistle</name>
    <dbReference type="NCBI Taxonomy" id="347529"/>
    <lineage>
        <taxon>Eukaryota</taxon>
        <taxon>Viridiplantae</taxon>
        <taxon>Streptophyta</taxon>
        <taxon>Embryophyta</taxon>
        <taxon>Tracheophyta</taxon>
        <taxon>Spermatophyta</taxon>
        <taxon>Magnoliopsida</taxon>
        <taxon>eudicotyledons</taxon>
        <taxon>Gunneridae</taxon>
        <taxon>Pentapetalae</taxon>
        <taxon>asterids</taxon>
        <taxon>campanulids</taxon>
        <taxon>Asterales</taxon>
        <taxon>Asteraceae</taxon>
        <taxon>Carduoideae</taxon>
        <taxon>Cardueae</taxon>
        <taxon>Centaureinae</taxon>
        <taxon>Centaurea</taxon>
    </lineage>
</organism>
<evidence type="ECO:0000313" key="9">
    <source>
        <dbReference type="Proteomes" id="UP001172457"/>
    </source>
</evidence>
<evidence type="ECO:0000256" key="6">
    <source>
        <dbReference type="SAM" id="MobiDB-lite"/>
    </source>
</evidence>
<dbReference type="GO" id="GO:0005634">
    <property type="term" value="C:nucleus"/>
    <property type="evidence" value="ECO:0007669"/>
    <property type="project" value="UniProtKB-SubCell"/>
</dbReference>
<sequence>MAEQNYRVIPQAEHKRKLDVWENFQMCQFPDGTKKARCNRCAEFFKSESNSTLRRHYTESCKALRAAEDPNQPILDNSGQIWTYNNDLAREMTMKCVIQMALPFSHFDNTHITTLIRKYFQPRYEPVSRQTLRRDAIKCWLDAKEKTKENFSQLPNNISLTADIWSAPNGLPHSYICITAHWIMPLSWKLCKRVIAFENFGSPHTGERQYQIIMKVLRFYCIQASIFTISFDNATNNTACIDKLRLRLSPILSGKLFHTRCVAHIINLAVQDGLKILDSILYKFRLLLRRVFVKSKKIHNQFIDFCNSVGFKSLSGAYDMPVRWNSTWKMLDNLIRQRQYIQPFYNQKFPGNNITDYEWMMIEGFHDLLTDFKTATKLLSGVYYPTSPLVLNQLYILSSKIYYYQSDENFRHVVRPMKVKFLKYFDEIPFAFLCAAVLNPYLNMTGVEVLIARICFALGLDTTTSTTYSNNLVQQFKTDFLQLFDIYRQKHVGTLGQQTNTSQTFPSSSRRGTSRADLMSSLMQSVATESTKRARFEGDNLSEFNQYTNTNFISASSTPVNDFEDIDLLEWWKNKQTSFPILSSIALDVLTIQASTVASESAFSLSGRVISERRSRLSPQSVECCICLKDFLDGEDRIQHEQDLTRDLDGIEDNLYENEVDEGITPPVTEYGSSSDATTTSARTDDDDEDEPDNLNDDTAVDRLRQYNTLDAYNPDTYGYYGTYHNPLWYYQNNYDYTGAGGSSSGAGGSSSGAGPSGAGGSGSDNELPKTKKNNHKK</sequence>
<dbReference type="GO" id="GO:0008270">
    <property type="term" value="F:zinc ion binding"/>
    <property type="evidence" value="ECO:0007669"/>
    <property type="project" value="UniProtKB-KW"/>
</dbReference>
<evidence type="ECO:0000313" key="8">
    <source>
        <dbReference type="EMBL" id="KAJ9553532.1"/>
    </source>
</evidence>
<dbReference type="SUPFAM" id="SSF53098">
    <property type="entry name" value="Ribonuclease H-like"/>
    <property type="match status" value="1"/>
</dbReference>
<evidence type="ECO:0000256" key="2">
    <source>
        <dbReference type="ARBA" id="ARBA00022723"/>
    </source>
</evidence>
<evidence type="ECO:0000256" key="5">
    <source>
        <dbReference type="ARBA" id="ARBA00023242"/>
    </source>
</evidence>
<feature type="region of interest" description="Disordered" evidence="6">
    <location>
        <begin position="738"/>
        <end position="778"/>
    </location>
</feature>
<dbReference type="Pfam" id="PF05699">
    <property type="entry name" value="Dimer_Tnp_hAT"/>
    <property type="match status" value="1"/>
</dbReference>
<comment type="subcellular location">
    <subcellularLocation>
        <location evidence="1">Nucleus</location>
    </subcellularLocation>
</comment>
<dbReference type="GO" id="GO:0046983">
    <property type="term" value="F:protein dimerization activity"/>
    <property type="evidence" value="ECO:0007669"/>
    <property type="project" value="InterPro"/>
</dbReference>
<feature type="compositionally biased region" description="Low complexity" evidence="6">
    <location>
        <begin position="673"/>
        <end position="682"/>
    </location>
</feature>
<keyword evidence="9" id="KW-1185">Reference proteome</keyword>